<dbReference type="InterPro" id="IPR018076">
    <property type="entry name" value="T2SS_GspF_dom"/>
</dbReference>
<keyword evidence="3" id="KW-1003">Cell membrane</keyword>
<comment type="caution">
    <text evidence="10">The sequence shown here is derived from an EMBL/GenBank/DDBJ whole genome shotgun (WGS) entry which is preliminary data.</text>
</comment>
<comment type="similarity">
    <text evidence="2">Belongs to the GSP F family.</text>
</comment>
<dbReference type="EMBL" id="MNVB01000034">
    <property type="protein sequence ID" value="OIO17311.1"/>
    <property type="molecule type" value="Genomic_DNA"/>
</dbReference>
<proteinExistence type="inferred from homology"/>
<dbReference type="PANTHER" id="PTHR30012">
    <property type="entry name" value="GENERAL SECRETION PATHWAY PROTEIN"/>
    <property type="match status" value="1"/>
</dbReference>
<feature type="domain" description="Type II secretion system protein GspF" evidence="9">
    <location>
        <begin position="68"/>
        <end position="191"/>
    </location>
</feature>
<dbReference type="PRINTS" id="PR00812">
    <property type="entry name" value="BCTERIALGSPF"/>
</dbReference>
<evidence type="ECO:0000256" key="2">
    <source>
        <dbReference type="ARBA" id="ARBA00005745"/>
    </source>
</evidence>
<evidence type="ECO:0000256" key="5">
    <source>
        <dbReference type="ARBA" id="ARBA00022692"/>
    </source>
</evidence>
<sequence length="403" mass="44665">MIYNYRAKNKRGTTVEGTIEAFDKNDAIARLADEGIILLSIEQEQSKDFVGINIAFLNRVKNRDLVMFSRQLAVMSSATLPIVQSLRILAEQTENLKLKQTIIDIADDVDGGEKFSNSLERHNKIFSEFFVSMVRSGETSGKLDKVLNYLADEQEKDYALMSKIKGAMIYPAFILAALGGVGIVMMVFVVPKMTSILQETGGELPIATKILIEVSSFLSSPISGGSLLLVVVLVIIVVKFILKKEKPRQYFDFFKLKLPVFGSLFQRIYLVRFTRSLGTLVDGGVPLPKSLAIVADVVGNAYYKNLIQRTVKEVEDGNPIADTFLETKEVPPMISHMLSVGEKTGRISEVLNKMTEFYAKEIESMVTNLISLIEPMIMILMGVAVGIMVAAVIMPMYNMASGF</sequence>
<accession>A0A1J4U4W8</accession>
<dbReference type="GO" id="GO:0005886">
    <property type="term" value="C:plasma membrane"/>
    <property type="evidence" value="ECO:0007669"/>
    <property type="project" value="UniProtKB-SubCell"/>
</dbReference>
<evidence type="ECO:0000256" key="8">
    <source>
        <dbReference type="SAM" id="Phobius"/>
    </source>
</evidence>
<feature type="transmembrane region" description="Helical" evidence="8">
    <location>
        <begin position="377"/>
        <end position="397"/>
    </location>
</feature>
<evidence type="ECO:0000256" key="6">
    <source>
        <dbReference type="ARBA" id="ARBA00022989"/>
    </source>
</evidence>
<name>A0A1J4U4W8_9BACT</name>
<evidence type="ECO:0000256" key="1">
    <source>
        <dbReference type="ARBA" id="ARBA00004429"/>
    </source>
</evidence>
<dbReference type="Proteomes" id="UP000182465">
    <property type="component" value="Unassembled WGS sequence"/>
</dbReference>
<feature type="transmembrane region" description="Helical" evidence="8">
    <location>
        <begin position="222"/>
        <end position="242"/>
    </location>
</feature>
<keyword evidence="5 8" id="KW-0812">Transmembrane</keyword>
<feature type="domain" description="Type II secretion system protein GspF" evidence="9">
    <location>
        <begin position="273"/>
        <end position="395"/>
    </location>
</feature>
<dbReference type="InterPro" id="IPR003004">
    <property type="entry name" value="GspF/PilC"/>
</dbReference>
<dbReference type="PANTHER" id="PTHR30012:SF0">
    <property type="entry name" value="TYPE II SECRETION SYSTEM PROTEIN F-RELATED"/>
    <property type="match status" value="1"/>
</dbReference>
<evidence type="ECO:0000313" key="11">
    <source>
        <dbReference type="Proteomes" id="UP000182465"/>
    </source>
</evidence>
<gene>
    <name evidence="10" type="ORF">AUJ29_01540</name>
</gene>
<evidence type="ECO:0000313" key="10">
    <source>
        <dbReference type="EMBL" id="OIO17311.1"/>
    </source>
</evidence>
<keyword evidence="6 8" id="KW-1133">Transmembrane helix</keyword>
<organism evidence="10 11">
    <name type="scientific">Candidatus Kuenenbacteria bacterium CG1_02_38_13</name>
    <dbReference type="NCBI Taxonomy" id="1805235"/>
    <lineage>
        <taxon>Bacteria</taxon>
        <taxon>Candidatus Kueneniibacteriota</taxon>
    </lineage>
</organism>
<keyword evidence="4" id="KW-0997">Cell inner membrane</keyword>
<dbReference type="Gene3D" id="1.20.81.30">
    <property type="entry name" value="Type II secretion system (T2SS), domain F"/>
    <property type="match status" value="2"/>
</dbReference>
<dbReference type="AlphaFoldDB" id="A0A1J4U4W8"/>
<evidence type="ECO:0000256" key="7">
    <source>
        <dbReference type="ARBA" id="ARBA00023136"/>
    </source>
</evidence>
<protein>
    <recommendedName>
        <fullName evidence="9">Type II secretion system protein GspF domain-containing protein</fullName>
    </recommendedName>
</protein>
<evidence type="ECO:0000256" key="4">
    <source>
        <dbReference type="ARBA" id="ARBA00022519"/>
    </source>
</evidence>
<comment type="subcellular location">
    <subcellularLocation>
        <location evidence="1">Cell inner membrane</location>
        <topology evidence="1">Multi-pass membrane protein</topology>
    </subcellularLocation>
</comment>
<evidence type="ECO:0000259" key="9">
    <source>
        <dbReference type="Pfam" id="PF00482"/>
    </source>
</evidence>
<feature type="transmembrane region" description="Helical" evidence="8">
    <location>
        <begin position="168"/>
        <end position="190"/>
    </location>
</feature>
<dbReference type="Pfam" id="PF00482">
    <property type="entry name" value="T2SSF"/>
    <property type="match status" value="2"/>
</dbReference>
<dbReference type="GO" id="GO:0015628">
    <property type="term" value="P:protein secretion by the type II secretion system"/>
    <property type="evidence" value="ECO:0007669"/>
    <property type="project" value="TreeGrafter"/>
</dbReference>
<dbReference type="FunFam" id="1.20.81.30:FF:000001">
    <property type="entry name" value="Type II secretion system protein F"/>
    <property type="match status" value="1"/>
</dbReference>
<reference evidence="10 11" key="1">
    <citation type="journal article" date="2016" name="Environ. Microbiol.">
        <title>Genomic resolution of a cold subsurface aquifer community provides metabolic insights for novel microbes adapted to high CO concentrations.</title>
        <authorList>
            <person name="Probst A.J."/>
            <person name="Castelle C.J."/>
            <person name="Singh A."/>
            <person name="Brown C.T."/>
            <person name="Anantharaman K."/>
            <person name="Sharon I."/>
            <person name="Hug L.A."/>
            <person name="Burstein D."/>
            <person name="Emerson J.B."/>
            <person name="Thomas B.C."/>
            <person name="Banfield J.F."/>
        </authorList>
    </citation>
    <scope>NUCLEOTIDE SEQUENCE [LARGE SCALE GENOMIC DNA]</scope>
    <source>
        <strain evidence="10">CG1_02_38_13</strain>
    </source>
</reference>
<keyword evidence="7 8" id="KW-0472">Membrane</keyword>
<evidence type="ECO:0000256" key="3">
    <source>
        <dbReference type="ARBA" id="ARBA00022475"/>
    </source>
</evidence>
<dbReference type="InterPro" id="IPR042094">
    <property type="entry name" value="T2SS_GspF_sf"/>
</dbReference>